<dbReference type="AlphaFoldDB" id="A0A5C6TCD4"/>
<gene>
    <name evidence="1" type="ORF">FocTR4_00002337</name>
</gene>
<proteinExistence type="predicted"/>
<protein>
    <submittedName>
        <fullName evidence="1">Uncharacterized protein</fullName>
    </submittedName>
</protein>
<feature type="non-terminal residue" evidence="1">
    <location>
        <position position="1"/>
    </location>
</feature>
<organism evidence="1 2">
    <name type="scientific">Fusarium oxysporum f. sp. cubense</name>
    <dbReference type="NCBI Taxonomy" id="61366"/>
    <lineage>
        <taxon>Eukaryota</taxon>
        <taxon>Fungi</taxon>
        <taxon>Dikarya</taxon>
        <taxon>Ascomycota</taxon>
        <taxon>Pezizomycotina</taxon>
        <taxon>Sordariomycetes</taxon>
        <taxon>Hypocreomycetidae</taxon>
        <taxon>Hypocreales</taxon>
        <taxon>Nectriaceae</taxon>
        <taxon>Fusarium</taxon>
        <taxon>Fusarium oxysporum species complex</taxon>
    </lineage>
</organism>
<comment type="caution">
    <text evidence="1">The sequence shown here is derived from an EMBL/GenBank/DDBJ whole genome shotgun (WGS) entry which is preliminary data.</text>
</comment>
<dbReference type="Proteomes" id="UP000321331">
    <property type="component" value="Unassembled WGS sequence"/>
</dbReference>
<sequence length="89" mass="10071">LVCPAAIKPGVDKVEHHYRNCHRVVGKSPPIPELETYAGFSCRSCRHLARDRSNRDRYQADAKHWISAVGDDQDVDEDETKDYCTRGGT</sequence>
<accession>A0A5C6TCD4</accession>
<dbReference type="EMBL" id="VMNF01000005">
    <property type="protein sequence ID" value="TXC07808.1"/>
    <property type="molecule type" value="Genomic_DNA"/>
</dbReference>
<evidence type="ECO:0000313" key="1">
    <source>
        <dbReference type="EMBL" id="TXC07808.1"/>
    </source>
</evidence>
<name>A0A5C6TCD4_FUSOC</name>
<reference evidence="1 2" key="1">
    <citation type="submission" date="2019-07" db="EMBL/GenBank/DDBJ databases">
        <title>The First High-Quality Draft Genome Sequence of the Causal Agent of the Current Panama Disease Epidemic.</title>
        <authorList>
            <person name="Warmington R.J."/>
            <person name="Kay W."/>
            <person name="Jeffries A."/>
            <person name="Bebber D."/>
            <person name="Moore K."/>
            <person name="Studholme D.J."/>
        </authorList>
    </citation>
    <scope>NUCLEOTIDE SEQUENCE [LARGE SCALE GENOMIC DNA]</scope>
    <source>
        <strain evidence="1 2">TR4</strain>
    </source>
</reference>
<evidence type="ECO:0000313" key="2">
    <source>
        <dbReference type="Proteomes" id="UP000321331"/>
    </source>
</evidence>